<keyword evidence="2 4" id="KW-0479">Metal-binding</keyword>
<evidence type="ECO:0000256" key="3">
    <source>
        <dbReference type="ARBA" id="ARBA00023004"/>
    </source>
</evidence>
<evidence type="ECO:0000313" key="5">
    <source>
        <dbReference type="EMBL" id="PSN71041.1"/>
    </source>
</evidence>
<keyword evidence="6" id="KW-1185">Reference proteome</keyword>
<dbReference type="Pfam" id="PF01231">
    <property type="entry name" value="IDO"/>
    <property type="match status" value="1"/>
</dbReference>
<keyword evidence="4" id="KW-0349">Heme</keyword>
<dbReference type="GO" id="GO:0034354">
    <property type="term" value="P:'de novo' NAD+ biosynthetic process from L-tryptophan"/>
    <property type="evidence" value="ECO:0007669"/>
    <property type="project" value="TreeGrafter"/>
</dbReference>
<dbReference type="SUPFAM" id="SSF140959">
    <property type="entry name" value="Indolic compounds 2,3-dioxygenase-like"/>
    <property type="match status" value="1"/>
</dbReference>
<accession>A0A2T2P034</accession>
<comment type="similarity">
    <text evidence="1 4">Belongs to the indoleamine 2,3-dioxygenase family.</text>
</comment>
<protein>
    <recommendedName>
        <fullName evidence="4">Indoleamine 2,3-dioxygenase</fullName>
        <ecNumber evidence="4">1.13.11.52</ecNumber>
    </recommendedName>
</protein>
<comment type="function">
    <text evidence="4">Produces N-formyl-kynurenine through the oxidation of tryptophan.</text>
</comment>
<dbReference type="OrthoDB" id="540174at2759"/>
<keyword evidence="4" id="KW-0560">Oxidoreductase</keyword>
<comment type="catalytic activity">
    <reaction evidence="4">
        <text>L-tryptophan + O2 = N-formyl-L-kynurenine</text>
        <dbReference type="Rhea" id="RHEA:24536"/>
        <dbReference type="ChEBI" id="CHEBI:15379"/>
        <dbReference type="ChEBI" id="CHEBI:57912"/>
        <dbReference type="ChEBI" id="CHEBI:58629"/>
    </reaction>
</comment>
<sequence>MADQPLATILPASHAVYEDLICKPELHEAIQSHILRQKVETLLILSVEDFNVPHKRRAYAILTFFANGYIWGNETEILLQLPCQLSSPLAQLGEDLGLRQLATYASTVL</sequence>
<dbReference type="PANTHER" id="PTHR28657:SF5">
    <property type="entry name" value="INDOLEAMINE 2,3-DIOXYGENASE"/>
    <property type="match status" value="1"/>
</dbReference>
<dbReference type="GO" id="GO:0020037">
    <property type="term" value="F:heme binding"/>
    <property type="evidence" value="ECO:0007669"/>
    <property type="project" value="UniProtKB-UniRule"/>
</dbReference>
<organism evidence="5 6">
    <name type="scientific">Corynespora cassiicola Philippines</name>
    <dbReference type="NCBI Taxonomy" id="1448308"/>
    <lineage>
        <taxon>Eukaryota</taxon>
        <taxon>Fungi</taxon>
        <taxon>Dikarya</taxon>
        <taxon>Ascomycota</taxon>
        <taxon>Pezizomycotina</taxon>
        <taxon>Dothideomycetes</taxon>
        <taxon>Pleosporomycetidae</taxon>
        <taxon>Pleosporales</taxon>
        <taxon>Corynesporascaceae</taxon>
        <taxon>Corynespora</taxon>
    </lineage>
</organism>
<evidence type="ECO:0000256" key="4">
    <source>
        <dbReference type="RuleBase" id="RU369119"/>
    </source>
</evidence>
<dbReference type="InterPro" id="IPR037217">
    <property type="entry name" value="Trp/Indoleamine_2_3_dOase-like"/>
</dbReference>
<dbReference type="EMBL" id="KZ678131">
    <property type="protein sequence ID" value="PSN71041.1"/>
    <property type="molecule type" value="Genomic_DNA"/>
</dbReference>
<dbReference type="EC" id="1.13.11.52" evidence="4"/>
<dbReference type="PANTHER" id="PTHR28657">
    <property type="entry name" value="INDOLEAMINE 2,3-DIOXYGENASE"/>
    <property type="match status" value="1"/>
</dbReference>
<dbReference type="GO" id="GO:0019441">
    <property type="term" value="P:L-tryptophan catabolic process to kynurenine"/>
    <property type="evidence" value="ECO:0007669"/>
    <property type="project" value="UniProtKB-UniRule"/>
</dbReference>
<dbReference type="Proteomes" id="UP000240883">
    <property type="component" value="Unassembled WGS sequence"/>
</dbReference>
<dbReference type="GO" id="GO:0046872">
    <property type="term" value="F:metal ion binding"/>
    <property type="evidence" value="ECO:0007669"/>
    <property type="project" value="UniProtKB-UniRule"/>
</dbReference>
<keyword evidence="4" id="KW-0223">Dioxygenase</keyword>
<dbReference type="InterPro" id="IPR000898">
    <property type="entry name" value="Indolamine_dOase"/>
</dbReference>
<dbReference type="GO" id="GO:0005737">
    <property type="term" value="C:cytoplasm"/>
    <property type="evidence" value="ECO:0007669"/>
    <property type="project" value="TreeGrafter"/>
</dbReference>
<dbReference type="GO" id="GO:0033754">
    <property type="term" value="F:indoleamine 2,3-dioxygenase activity"/>
    <property type="evidence" value="ECO:0007669"/>
    <property type="project" value="UniProtKB-EC"/>
</dbReference>
<evidence type="ECO:0000313" key="6">
    <source>
        <dbReference type="Proteomes" id="UP000240883"/>
    </source>
</evidence>
<dbReference type="AlphaFoldDB" id="A0A2T2P034"/>
<reference evidence="5 6" key="1">
    <citation type="journal article" date="2018" name="Front. Microbiol.">
        <title>Genome-Wide Analysis of Corynespora cassiicola Leaf Fall Disease Putative Effectors.</title>
        <authorList>
            <person name="Lopez D."/>
            <person name="Ribeiro S."/>
            <person name="Label P."/>
            <person name="Fumanal B."/>
            <person name="Venisse J.S."/>
            <person name="Kohler A."/>
            <person name="de Oliveira R.R."/>
            <person name="Labutti K."/>
            <person name="Lipzen A."/>
            <person name="Lail K."/>
            <person name="Bauer D."/>
            <person name="Ohm R.A."/>
            <person name="Barry K.W."/>
            <person name="Spatafora J."/>
            <person name="Grigoriev I.V."/>
            <person name="Martin F.M."/>
            <person name="Pujade-Renaud V."/>
        </authorList>
    </citation>
    <scope>NUCLEOTIDE SEQUENCE [LARGE SCALE GENOMIC DNA]</scope>
    <source>
        <strain evidence="5 6">Philippines</strain>
    </source>
</reference>
<evidence type="ECO:0000256" key="1">
    <source>
        <dbReference type="ARBA" id="ARBA00007119"/>
    </source>
</evidence>
<evidence type="ECO:0000256" key="2">
    <source>
        <dbReference type="ARBA" id="ARBA00022723"/>
    </source>
</evidence>
<keyword evidence="3 4" id="KW-0408">Iron</keyword>
<name>A0A2T2P034_CORCC</name>
<gene>
    <name evidence="5" type="ORF">BS50DRAFT_584596</name>
</gene>
<proteinExistence type="inferred from homology"/>